<evidence type="ECO:0000256" key="1">
    <source>
        <dbReference type="ARBA" id="ARBA00023015"/>
    </source>
</evidence>
<evidence type="ECO:0000256" key="4">
    <source>
        <dbReference type="PROSITE-ProRule" id="PRU00335"/>
    </source>
</evidence>
<dbReference type="Gene3D" id="1.10.357.10">
    <property type="entry name" value="Tetracycline Repressor, domain 2"/>
    <property type="match status" value="1"/>
</dbReference>
<dbReference type="EMBL" id="JAYFSI010000002">
    <property type="protein sequence ID" value="MEA5360574.1"/>
    <property type="molecule type" value="Genomic_DNA"/>
</dbReference>
<protein>
    <submittedName>
        <fullName evidence="6">TetR/AcrR family transcriptional regulator</fullName>
    </submittedName>
</protein>
<reference evidence="6 7" key="1">
    <citation type="submission" date="2023-12" db="EMBL/GenBank/DDBJ databases">
        <title>Amycolatopsis sp. V23-08.</title>
        <authorList>
            <person name="Somphong A."/>
        </authorList>
    </citation>
    <scope>NUCLEOTIDE SEQUENCE [LARGE SCALE GENOMIC DNA]</scope>
    <source>
        <strain evidence="6 7">V23-08</strain>
    </source>
</reference>
<dbReference type="PANTHER" id="PTHR30055:SF220">
    <property type="entry name" value="TETR-FAMILY REGULATORY PROTEIN"/>
    <property type="match status" value="1"/>
</dbReference>
<name>A0ABU5R4I9_9PSEU</name>
<dbReference type="PROSITE" id="PS50977">
    <property type="entry name" value="HTH_TETR_2"/>
    <property type="match status" value="1"/>
</dbReference>
<evidence type="ECO:0000313" key="7">
    <source>
        <dbReference type="Proteomes" id="UP001304298"/>
    </source>
</evidence>
<comment type="caution">
    <text evidence="6">The sequence shown here is derived from an EMBL/GenBank/DDBJ whole genome shotgun (WGS) entry which is preliminary data.</text>
</comment>
<evidence type="ECO:0000313" key="6">
    <source>
        <dbReference type="EMBL" id="MEA5360574.1"/>
    </source>
</evidence>
<dbReference type="Proteomes" id="UP001304298">
    <property type="component" value="Unassembled WGS sequence"/>
</dbReference>
<proteinExistence type="predicted"/>
<evidence type="ECO:0000256" key="2">
    <source>
        <dbReference type="ARBA" id="ARBA00023125"/>
    </source>
</evidence>
<dbReference type="Pfam" id="PF00440">
    <property type="entry name" value="TetR_N"/>
    <property type="match status" value="1"/>
</dbReference>
<evidence type="ECO:0000256" key="3">
    <source>
        <dbReference type="ARBA" id="ARBA00023163"/>
    </source>
</evidence>
<keyword evidence="2 4" id="KW-0238">DNA-binding</keyword>
<feature type="domain" description="HTH tetR-type" evidence="5">
    <location>
        <begin position="9"/>
        <end position="69"/>
    </location>
</feature>
<evidence type="ECO:0000259" key="5">
    <source>
        <dbReference type="PROSITE" id="PS50977"/>
    </source>
</evidence>
<dbReference type="InterPro" id="IPR009057">
    <property type="entry name" value="Homeodomain-like_sf"/>
</dbReference>
<dbReference type="PANTHER" id="PTHR30055">
    <property type="entry name" value="HTH-TYPE TRANSCRIPTIONAL REGULATOR RUTR"/>
    <property type="match status" value="1"/>
</dbReference>
<dbReference type="SUPFAM" id="SSF48498">
    <property type="entry name" value="Tetracyclin repressor-like, C-terminal domain"/>
    <property type="match status" value="1"/>
</dbReference>
<keyword evidence="1" id="KW-0805">Transcription regulation</keyword>
<organism evidence="6 7">
    <name type="scientific">Amycolatopsis heterodermiae</name>
    <dbReference type="NCBI Taxonomy" id="3110235"/>
    <lineage>
        <taxon>Bacteria</taxon>
        <taxon>Bacillati</taxon>
        <taxon>Actinomycetota</taxon>
        <taxon>Actinomycetes</taxon>
        <taxon>Pseudonocardiales</taxon>
        <taxon>Pseudonocardiaceae</taxon>
        <taxon>Amycolatopsis</taxon>
    </lineage>
</organism>
<dbReference type="SUPFAM" id="SSF46689">
    <property type="entry name" value="Homeodomain-like"/>
    <property type="match status" value="1"/>
</dbReference>
<dbReference type="RefSeq" id="WP_323326833.1">
    <property type="nucleotide sequence ID" value="NZ_JAYFSI010000002.1"/>
</dbReference>
<sequence>MAEAPYHHGNLRSELLDLAERTLEESGVAGLSLRGLARELGVSHSAPRQHFADKQALLDALVLRGLRRLGDELDAGLGRASGGFEERLTAFAEVYVGFATRCPALLALVFAHKDNPARPELLEANERTFAAPVALIDGARERGEIVDDDPDRVAMAVLATLQGLASIITGGMIAGRSPDDVVAGTLRSLVRGLLPR</sequence>
<dbReference type="InterPro" id="IPR025996">
    <property type="entry name" value="MT1864/Rv1816-like_C"/>
</dbReference>
<dbReference type="InterPro" id="IPR036271">
    <property type="entry name" value="Tet_transcr_reg_TetR-rel_C_sf"/>
</dbReference>
<accession>A0ABU5R4I9</accession>
<keyword evidence="7" id="KW-1185">Reference proteome</keyword>
<dbReference type="InterPro" id="IPR050109">
    <property type="entry name" value="HTH-type_TetR-like_transc_reg"/>
</dbReference>
<feature type="DNA-binding region" description="H-T-H motif" evidence="4">
    <location>
        <begin position="32"/>
        <end position="51"/>
    </location>
</feature>
<keyword evidence="3" id="KW-0804">Transcription</keyword>
<gene>
    <name evidence="6" type="ORF">VA596_13585</name>
</gene>
<dbReference type="Pfam" id="PF13305">
    <property type="entry name" value="TetR_C_33"/>
    <property type="match status" value="1"/>
</dbReference>
<dbReference type="InterPro" id="IPR001647">
    <property type="entry name" value="HTH_TetR"/>
</dbReference>